<accession>A0A3L6RH05</accession>
<dbReference type="SUPFAM" id="SSF48371">
    <property type="entry name" value="ARM repeat"/>
    <property type="match status" value="1"/>
</dbReference>
<comment type="caution">
    <text evidence="2">The sequence shown here is derived from an EMBL/GenBank/DDBJ whole genome shotgun (WGS) entry which is preliminary data.</text>
</comment>
<feature type="transmembrane region" description="Helical" evidence="1">
    <location>
        <begin position="142"/>
        <end position="164"/>
    </location>
</feature>
<reference evidence="3" key="1">
    <citation type="journal article" date="2019" name="Nat. Commun.">
        <title>The genome of broomcorn millet.</title>
        <authorList>
            <person name="Zou C."/>
            <person name="Miki D."/>
            <person name="Li D."/>
            <person name="Tang Q."/>
            <person name="Xiao L."/>
            <person name="Rajput S."/>
            <person name="Deng P."/>
            <person name="Jia W."/>
            <person name="Huang R."/>
            <person name="Zhang M."/>
            <person name="Sun Y."/>
            <person name="Hu J."/>
            <person name="Fu X."/>
            <person name="Schnable P.S."/>
            <person name="Li F."/>
            <person name="Zhang H."/>
            <person name="Feng B."/>
            <person name="Zhu X."/>
            <person name="Liu R."/>
            <person name="Schnable J.C."/>
            <person name="Zhu J.-K."/>
            <person name="Zhang H."/>
        </authorList>
    </citation>
    <scope>NUCLEOTIDE SEQUENCE [LARGE SCALE GENOMIC DNA]</scope>
</reference>
<feature type="transmembrane region" description="Helical" evidence="1">
    <location>
        <begin position="185"/>
        <end position="208"/>
    </location>
</feature>
<dbReference type="InterPro" id="IPR016024">
    <property type="entry name" value="ARM-type_fold"/>
</dbReference>
<feature type="transmembrane region" description="Helical" evidence="1">
    <location>
        <begin position="85"/>
        <end position="103"/>
    </location>
</feature>
<proteinExistence type="predicted"/>
<dbReference type="Proteomes" id="UP000275267">
    <property type="component" value="Unassembled WGS sequence"/>
</dbReference>
<dbReference type="PANTHER" id="PTHR33115">
    <property type="entry name" value="ARM REPEAT SUPERFAMILY PROTEIN"/>
    <property type="match status" value="1"/>
</dbReference>
<organism evidence="2 3">
    <name type="scientific">Panicum miliaceum</name>
    <name type="common">Proso millet</name>
    <name type="synonym">Broomcorn millet</name>
    <dbReference type="NCBI Taxonomy" id="4540"/>
    <lineage>
        <taxon>Eukaryota</taxon>
        <taxon>Viridiplantae</taxon>
        <taxon>Streptophyta</taxon>
        <taxon>Embryophyta</taxon>
        <taxon>Tracheophyta</taxon>
        <taxon>Spermatophyta</taxon>
        <taxon>Magnoliopsida</taxon>
        <taxon>Liliopsida</taxon>
        <taxon>Poales</taxon>
        <taxon>Poaceae</taxon>
        <taxon>PACMAD clade</taxon>
        <taxon>Panicoideae</taxon>
        <taxon>Panicodae</taxon>
        <taxon>Paniceae</taxon>
        <taxon>Panicinae</taxon>
        <taxon>Panicum</taxon>
        <taxon>Panicum sect. Panicum</taxon>
    </lineage>
</organism>
<dbReference type="AlphaFoldDB" id="A0A3L6RH05"/>
<name>A0A3L6RH05_PANMI</name>
<evidence type="ECO:0000313" key="2">
    <source>
        <dbReference type="EMBL" id="RLN03839.1"/>
    </source>
</evidence>
<protein>
    <submittedName>
        <fullName evidence="2">Uncharacterized protein</fullName>
    </submittedName>
</protein>
<keyword evidence="1" id="KW-1133">Transmembrane helix</keyword>
<dbReference type="OrthoDB" id="685628at2759"/>
<gene>
    <name evidence="2" type="ORF">C2845_PM13G07300</name>
</gene>
<dbReference type="PANTHER" id="PTHR33115:SF72">
    <property type="match status" value="1"/>
</dbReference>
<dbReference type="EMBL" id="PQIB02000008">
    <property type="protein sequence ID" value="RLN03839.1"/>
    <property type="molecule type" value="Genomic_DNA"/>
</dbReference>
<keyword evidence="3" id="KW-1185">Reference proteome</keyword>
<sequence length="752" mass="82866">MEAALAAALSRPLLDVLQELRRLRVTDRQRVFVGILDKRQQLLNLSLILETFLQLITSWLGTLAFAWATVVLLGGFSTVLIRKDFWFTTAIVFIEATKIIGWGPKAKFFLHLPAAIQQRGKLLRSRNPIRNIAGQLTLVSSLITLAPIFPAASCVTLPIIRLVSLARHDYEGTYIDPRKGNVKPALIFFYALVLTQGALLLHLFFIAVDRSVYANKLKNRYFRDDREGKEFVNRYVAHTLATCIENGVVSTTNRTLVSFAAELLQSENINDHVSTVLVLRKLIESDECEDGVVVNEICSSKQLLGRLVNLLSSRSLLIDQDTKRYIAEIFVKLNKNLRLADIPEATNSISSLIDASLIEIELQTFDWALFTEENRPLFLHGFLVLHELALDPENCIEICSTKEAVSRIIAPISHGLHMMIRQDLATAQIVKGSLGVVLKLTSGTGEACRNLRRQISDNCTVIRNILSILRDSTDQAMNILAAEILTRLNLGQQNMRLFQSNIHHLVTVTTIDNDGNSNEYRAVAAELLAHLCEKKREEDAIDLQQVSGSLSAVLKTIISTKNANHNDLQGRTFLASLLGLAVQICSKLMITANAFTQVVTSIPMMDDLSFVRMLVDIIHRSTDNPDVACLAVVKATTKLAIWMMTKNGAAYIPYFQQENILVKLEAAMEAMHRLDRGVILTRRGDENQDFDTLWNIVRSATRILLPAAAPAAPALAPAAAAAPAAPAPAAAAAPPAAPAPAGPADLEPLVLL</sequence>
<keyword evidence="1" id="KW-0812">Transmembrane</keyword>
<evidence type="ECO:0000313" key="3">
    <source>
        <dbReference type="Proteomes" id="UP000275267"/>
    </source>
</evidence>
<evidence type="ECO:0000256" key="1">
    <source>
        <dbReference type="SAM" id="Phobius"/>
    </source>
</evidence>
<keyword evidence="1" id="KW-0472">Membrane</keyword>
<feature type="transmembrane region" description="Helical" evidence="1">
    <location>
        <begin position="52"/>
        <end position="73"/>
    </location>
</feature>
<dbReference type="STRING" id="4540.A0A3L6RH05"/>